<organism evidence="1 2">
    <name type="scientific">Neisseria canis</name>
    <dbReference type="NCBI Taxonomy" id="493"/>
    <lineage>
        <taxon>Bacteria</taxon>
        <taxon>Pseudomonadati</taxon>
        <taxon>Pseudomonadota</taxon>
        <taxon>Betaproteobacteria</taxon>
        <taxon>Neisseriales</taxon>
        <taxon>Neisseriaceae</taxon>
        <taxon>Neisseria</taxon>
    </lineage>
</organism>
<dbReference type="KEGG" id="nci:NCTC10296_00109"/>
<keyword evidence="2" id="KW-1185">Reference proteome</keyword>
<protein>
    <recommendedName>
        <fullName evidence="3">Bacteriocin</fullName>
    </recommendedName>
</protein>
<accession>A0A3S4SEE2</accession>
<name>A0A3S4SEE2_9NEIS</name>
<gene>
    <name evidence="1" type="ORF">NCTC10296_00109</name>
</gene>
<evidence type="ECO:0000313" key="2">
    <source>
        <dbReference type="Proteomes" id="UP000279284"/>
    </source>
</evidence>
<dbReference type="AlphaFoldDB" id="A0A3S4SEE2"/>
<reference evidence="1 2" key="1">
    <citation type="submission" date="2018-12" db="EMBL/GenBank/DDBJ databases">
        <authorList>
            <consortium name="Pathogen Informatics"/>
        </authorList>
    </citation>
    <scope>NUCLEOTIDE SEQUENCE [LARGE SCALE GENOMIC DNA]</scope>
    <source>
        <strain evidence="1 2">NCTC10296</strain>
    </source>
</reference>
<dbReference type="EMBL" id="LR134313">
    <property type="protein sequence ID" value="VEE98981.1"/>
    <property type="molecule type" value="Genomic_DNA"/>
</dbReference>
<dbReference type="Proteomes" id="UP000279284">
    <property type="component" value="Chromosome"/>
</dbReference>
<evidence type="ECO:0008006" key="3">
    <source>
        <dbReference type="Google" id="ProtNLM"/>
    </source>
</evidence>
<evidence type="ECO:0000313" key="1">
    <source>
        <dbReference type="EMBL" id="VEE98981.1"/>
    </source>
</evidence>
<sequence length="58" mass="6601">MKALTSNELKNVAGGGFWDDWFDRWKPIPIPRPIDPWVPCYPCPPGDKCPDVVCPNPY</sequence>
<proteinExistence type="predicted"/>